<feature type="signal peptide" evidence="2">
    <location>
        <begin position="1"/>
        <end position="17"/>
    </location>
</feature>
<comment type="caution">
    <text evidence="3">The sequence shown here is derived from an EMBL/GenBank/DDBJ whole genome shotgun (WGS) entry which is preliminary data.</text>
</comment>
<name>A0A5N8X1S9_9ACTN</name>
<keyword evidence="2" id="KW-0732">Signal</keyword>
<keyword evidence="4" id="KW-1185">Reference proteome</keyword>
<feature type="compositionally biased region" description="Pro residues" evidence="1">
    <location>
        <begin position="32"/>
        <end position="45"/>
    </location>
</feature>
<feature type="compositionally biased region" description="Low complexity" evidence="1">
    <location>
        <begin position="9"/>
        <end position="31"/>
    </location>
</feature>
<dbReference type="Proteomes" id="UP000373149">
    <property type="component" value="Unassembled WGS sequence"/>
</dbReference>
<evidence type="ECO:0000313" key="3">
    <source>
        <dbReference type="EMBL" id="MPY52425.1"/>
    </source>
</evidence>
<dbReference type="AlphaFoldDB" id="A0A5N8X1S9"/>
<gene>
    <name evidence="3" type="ORF">FPZ41_29175</name>
</gene>
<accession>A0A5N8X1S9</accession>
<feature type="region of interest" description="Disordered" evidence="1">
    <location>
        <begin position="9"/>
        <end position="94"/>
    </location>
</feature>
<feature type="compositionally biased region" description="Low complexity" evidence="1">
    <location>
        <begin position="79"/>
        <end position="94"/>
    </location>
</feature>
<organism evidence="3 4">
    <name type="scientific">Streptomyces acidicola</name>
    <dbReference type="NCBI Taxonomy" id="2596892"/>
    <lineage>
        <taxon>Bacteria</taxon>
        <taxon>Bacillati</taxon>
        <taxon>Actinomycetota</taxon>
        <taxon>Actinomycetes</taxon>
        <taxon>Kitasatosporales</taxon>
        <taxon>Streptomycetaceae</taxon>
        <taxon>Streptomyces</taxon>
    </lineage>
</organism>
<proteinExistence type="predicted"/>
<sequence length="109" mass="11250">MSAYAIAVATASSSPQAASALATASSTSAGISPPPPGTRDAPSPPRRQGQRRPDRRALAGTHRHGVGEDRAHQGGSDDVGVAQRQAQQRVQGQPARRCHPVLFTMGSTC</sequence>
<protein>
    <submittedName>
        <fullName evidence="3">Uncharacterized protein</fullName>
    </submittedName>
</protein>
<evidence type="ECO:0000256" key="2">
    <source>
        <dbReference type="SAM" id="SignalP"/>
    </source>
</evidence>
<evidence type="ECO:0000256" key="1">
    <source>
        <dbReference type="SAM" id="MobiDB-lite"/>
    </source>
</evidence>
<dbReference type="EMBL" id="VMNX01000136">
    <property type="protein sequence ID" value="MPY52425.1"/>
    <property type="molecule type" value="Genomic_DNA"/>
</dbReference>
<dbReference type="RefSeq" id="WP_152866653.1">
    <property type="nucleotide sequence ID" value="NZ_VMNX01000136.1"/>
</dbReference>
<evidence type="ECO:0000313" key="4">
    <source>
        <dbReference type="Proteomes" id="UP000373149"/>
    </source>
</evidence>
<feature type="chain" id="PRO_5038970192" evidence="2">
    <location>
        <begin position="18"/>
        <end position="109"/>
    </location>
</feature>
<reference evidence="3 4" key="1">
    <citation type="submission" date="2019-09" db="EMBL/GenBank/DDBJ databases">
        <authorList>
            <person name="Duangmal K."/>
            <person name="Teo W.F.A."/>
            <person name="Lipun K."/>
        </authorList>
    </citation>
    <scope>NUCLEOTIDE SEQUENCE [LARGE SCALE GENOMIC DNA]</scope>
    <source>
        <strain evidence="3 4">K1PN6</strain>
    </source>
</reference>